<dbReference type="RefSeq" id="WP_320507477.1">
    <property type="nucleotide sequence ID" value="NZ_JAXCLW010000001.1"/>
</dbReference>
<evidence type="ECO:0000313" key="2">
    <source>
        <dbReference type="EMBL" id="MDY0882454.1"/>
    </source>
</evidence>
<keyword evidence="1" id="KW-0472">Membrane</keyword>
<gene>
    <name evidence="2" type="ORF">SMD27_06345</name>
</gene>
<evidence type="ECO:0000313" key="3">
    <source>
        <dbReference type="Proteomes" id="UP001279642"/>
    </source>
</evidence>
<organism evidence="2 3">
    <name type="scientific">Dongia soli</name>
    <dbReference type="NCBI Taxonomy" id="600628"/>
    <lineage>
        <taxon>Bacteria</taxon>
        <taxon>Pseudomonadati</taxon>
        <taxon>Pseudomonadota</taxon>
        <taxon>Alphaproteobacteria</taxon>
        <taxon>Rhodospirillales</taxon>
        <taxon>Dongiaceae</taxon>
        <taxon>Dongia</taxon>
    </lineage>
</organism>
<keyword evidence="1" id="KW-1133">Transmembrane helix</keyword>
<feature type="transmembrane region" description="Helical" evidence="1">
    <location>
        <begin position="23"/>
        <end position="44"/>
    </location>
</feature>
<keyword evidence="1" id="KW-0812">Transmembrane</keyword>
<comment type="caution">
    <text evidence="2">The sequence shown here is derived from an EMBL/GenBank/DDBJ whole genome shotgun (WGS) entry which is preliminary data.</text>
</comment>
<evidence type="ECO:0000256" key="1">
    <source>
        <dbReference type="SAM" id="Phobius"/>
    </source>
</evidence>
<protein>
    <submittedName>
        <fullName evidence="2">Uncharacterized protein</fullName>
    </submittedName>
</protein>
<dbReference type="EMBL" id="JAXCLW010000001">
    <property type="protein sequence ID" value="MDY0882454.1"/>
    <property type="molecule type" value="Genomic_DNA"/>
</dbReference>
<proteinExistence type="predicted"/>
<dbReference type="Proteomes" id="UP001279642">
    <property type="component" value="Unassembled WGS sequence"/>
</dbReference>
<name>A0ABU5E8T5_9PROT</name>
<reference evidence="2 3" key="1">
    <citation type="journal article" date="2016" name="Antonie Van Leeuwenhoek">
        <title>Dongia soli sp. nov., isolated from soil from Dokdo, Korea.</title>
        <authorList>
            <person name="Kim D.U."/>
            <person name="Lee H."/>
            <person name="Kim H."/>
            <person name="Kim S.G."/>
            <person name="Ka J.O."/>
        </authorList>
    </citation>
    <scope>NUCLEOTIDE SEQUENCE [LARGE SCALE GENOMIC DNA]</scope>
    <source>
        <strain evidence="2 3">D78</strain>
    </source>
</reference>
<keyword evidence="3" id="KW-1185">Reference proteome</keyword>
<accession>A0ABU5E8T5</accession>
<sequence>MNGSDRGFAASCLGKFGYMHKALLGLFIAVIVIIGGAVAVLAAWDLPAPTAQMEVQIPNDRLSLQ</sequence>